<accession>A0A4U0GWP7</accession>
<evidence type="ECO:0000313" key="3">
    <source>
        <dbReference type="Proteomes" id="UP000309872"/>
    </source>
</evidence>
<reference evidence="2 3" key="1">
    <citation type="submission" date="2019-04" db="EMBL/GenBank/DDBJ databases">
        <title>Sphingobacterium olei sp. nov., isolated from oil-contaminated soil.</title>
        <authorList>
            <person name="Liu B."/>
        </authorList>
    </citation>
    <scope>NUCLEOTIDE SEQUENCE [LARGE SCALE GENOMIC DNA]</scope>
    <source>
        <strain evidence="2 3">Y3L14</strain>
    </source>
</reference>
<sequence length="176" mass="20089">MNKKNTKGTKQPEFSRPVEKYFYELDATFGGGSKSLYAVCLAFAFFGIMGLIWMIPFPQFDFLVKLNMHTFLNWGSFFIAIAIYLYLKLSPTLSYAILFSIAAMSFFIVQLEYVERDGGPSVVLVCTMISIISLSVLWVLAKRESKPISGNDFIKLLTVGPIWLWSKVFDKLKIKY</sequence>
<dbReference type="OrthoDB" id="5515308at2"/>
<organism evidence="2 3">
    <name type="scientific">Sphingobacterium alkalisoli</name>
    <dbReference type="NCBI Taxonomy" id="1874115"/>
    <lineage>
        <taxon>Bacteria</taxon>
        <taxon>Pseudomonadati</taxon>
        <taxon>Bacteroidota</taxon>
        <taxon>Sphingobacteriia</taxon>
        <taxon>Sphingobacteriales</taxon>
        <taxon>Sphingobacteriaceae</taxon>
        <taxon>Sphingobacterium</taxon>
    </lineage>
</organism>
<evidence type="ECO:0008006" key="4">
    <source>
        <dbReference type="Google" id="ProtNLM"/>
    </source>
</evidence>
<feature type="transmembrane region" description="Helical" evidence="1">
    <location>
        <begin position="35"/>
        <end position="54"/>
    </location>
</feature>
<name>A0A4U0GWP7_9SPHI</name>
<dbReference type="RefSeq" id="WP_136822235.1">
    <property type="nucleotide sequence ID" value="NZ_BMJX01000006.1"/>
</dbReference>
<feature type="transmembrane region" description="Helical" evidence="1">
    <location>
        <begin position="66"/>
        <end position="87"/>
    </location>
</feature>
<proteinExistence type="predicted"/>
<protein>
    <recommendedName>
        <fullName evidence="4">DUF962 domain-containing protein</fullName>
    </recommendedName>
</protein>
<feature type="transmembrane region" description="Helical" evidence="1">
    <location>
        <begin position="121"/>
        <end position="141"/>
    </location>
</feature>
<keyword evidence="1" id="KW-0812">Transmembrane</keyword>
<dbReference type="Proteomes" id="UP000309872">
    <property type="component" value="Unassembled WGS sequence"/>
</dbReference>
<gene>
    <name evidence="2" type="ORF">FAZ19_18470</name>
</gene>
<comment type="caution">
    <text evidence="2">The sequence shown here is derived from an EMBL/GenBank/DDBJ whole genome shotgun (WGS) entry which is preliminary data.</text>
</comment>
<keyword evidence="3" id="KW-1185">Reference proteome</keyword>
<feature type="transmembrane region" description="Helical" evidence="1">
    <location>
        <begin position="93"/>
        <end position="114"/>
    </location>
</feature>
<evidence type="ECO:0000256" key="1">
    <source>
        <dbReference type="SAM" id="Phobius"/>
    </source>
</evidence>
<keyword evidence="1" id="KW-1133">Transmembrane helix</keyword>
<keyword evidence="1" id="KW-0472">Membrane</keyword>
<dbReference type="AlphaFoldDB" id="A0A4U0GWP7"/>
<evidence type="ECO:0000313" key="2">
    <source>
        <dbReference type="EMBL" id="TJY63561.1"/>
    </source>
</evidence>
<dbReference type="EMBL" id="SUKA01000006">
    <property type="protein sequence ID" value="TJY63561.1"/>
    <property type="molecule type" value="Genomic_DNA"/>
</dbReference>